<dbReference type="CDD" id="cd06261">
    <property type="entry name" value="TM_PBP2"/>
    <property type="match status" value="1"/>
</dbReference>
<feature type="transmembrane region" description="Helical" evidence="7">
    <location>
        <begin position="134"/>
        <end position="151"/>
    </location>
</feature>
<evidence type="ECO:0000259" key="8">
    <source>
        <dbReference type="PROSITE" id="PS50928"/>
    </source>
</evidence>
<protein>
    <submittedName>
        <fullName evidence="9">Putative aliphatic sulfonates transport permease protein SsuC</fullName>
    </submittedName>
</protein>
<evidence type="ECO:0000256" key="5">
    <source>
        <dbReference type="ARBA" id="ARBA00022989"/>
    </source>
</evidence>
<dbReference type="SUPFAM" id="SSF161098">
    <property type="entry name" value="MetI-like"/>
    <property type="match status" value="1"/>
</dbReference>
<feature type="transmembrane region" description="Helical" evidence="7">
    <location>
        <begin position="75"/>
        <end position="96"/>
    </location>
</feature>
<dbReference type="InterPro" id="IPR000515">
    <property type="entry name" value="MetI-like"/>
</dbReference>
<evidence type="ECO:0000256" key="2">
    <source>
        <dbReference type="ARBA" id="ARBA00022448"/>
    </source>
</evidence>
<dbReference type="PANTHER" id="PTHR30151">
    <property type="entry name" value="ALKANE SULFONATE ABC TRANSPORTER-RELATED, MEMBRANE SUBUNIT"/>
    <property type="match status" value="1"/>
</dbReference>
<feature type="transmembrane region" description="Helical" evidence="7">
    <location>
        <begin position="231"/>
        <end position="253"/>
    </location>
</feature>
<evidence type="ECO:0000256" key="7">
    <source>
        <dbReference type="RuleBase" id="RU363032"/>
    </source>
</evidence>
<gene>
    <name evidence="9" type="primary">ssuC_5</name>
    <name evidence="9" type="ORF">AQS8620_02418</name>
</gene>
<keyword evidence="10" id="KW-1185">Reference proteome</keyword>
<evidence type="ECO:0000256" key="6">
    <source>
        <dbReference type="ARBA" id="ARBA00023136"/>
    </source>
</evidence>
<dbReference type="AlphaFoldDB" id="A0A1Y5T3Q4"/>
<accession>A0A1Y5T3Q4</accession>
<keyword evidence="2 7" id="KW-0813">Transport</keyword>
<evidence type="ECO:0000256" key="3">
    <source>
        <dbReference type="ARBA" id="ARBA00022475"/>
    </source>
</evidence>
<dbReference type="Pfam" id="PF00528">
    <property type="entry name" value="BPD_transp_1"/>
    <property type="match status" value="1"/>
</dbReference>
<keyword evidence="3" id="KW-1003">Cell membrane</keyword>
<dbReference type="GO" id="GO:0005886">
    <property type="term" value="C:plasma membrane"/>
    <property type="evidence" value="ECO:0007669"/>
    <property type="project" value="UniProtKB-SubCell"/>
</dbReference>
<dbReference type="EMBL" id="FWFS01000009">
    <property type="protein sequence ID" value="SLN55118.1"/>
    <property type="molecule type" value="Genomic_DNA"/>
</dbReference>
<evidence type="ECO:0000256" key="1">
    <source>
        <dbReference type="ARBA" id="ARBA00004651"/>
    </source>
</evidence>
<evidence type="ECO:0000313" key="9">
    <source>
        <dbReference type="EMBL" id="SLN55118.1"/>
    </source>
</evidence>
<dbReference type="PROSITE" id="PS50928">
    <property type="entry name" value="ABC_TM1"/>
    <property type="match status" value="1"/>
</dbReference>
<comment type="similarity">
    <text evidence="7">Belongs to the binding-protein-dependent transport system permease family.</text>
</comment>
<comment type="subcellular location">
    <subcellularLocation>
        <location evidence="1 7">Cell membrane</location>
        <topology evidence="1 7">Multi-pass membrane protein</topology>
    </subcellularLocation>
</comment>
<keyword evidence="4 7" id="KW-0812">Transmembrane</keyword>
<sequence>MAGLTSLPTRLRRLKRSCAQRAPALIGIGLFCLAWQLIGSYRLAGLTWPPLSVVIGYLVDPDHHRLLTRAASTTLRAVALGYLIGAGIGLFLALAVRLFRPARAGIDTFVALIHVTPAIALAPVFMILMHRDAIPVAICALAVTYLIYVAATSGLDGAKRHHIDLFAVMGARPWQRFWLLERPTALPAIASGLKLAIPVAFMGTIVGEWFGAARGLGLLMVSGMQNFQIPMLWAAVLLTTLTSLVLYALMGLVERAVERRFA</sequence>
<feature type="transmembrane region" description="Helical" evidence="7">
    <location>
        <begin position="185"/>
        <end position="211"/>
    </location>
</feature>
<organism evidence="9 10">
    <name type="scientific">Aquimixticola soesokkakensis</name>
    <dbReference type="NCBI Taxonomy" id="1519096"/>
    <lineage>
        <taxon>Bacteria</taxon>
        <taxon>Pseudomonadati</taxon>
        <taxon>Pseudomonadota</taxon>
        <taxon>Alphaproteobacteria</taxon>
        <taxon>Rhodobacterales</taxon>
        <taxon>Paracoccaceae</taxon>
        <taxon>Aquimixticola</taxon>
    </lineage>
</organism>
<dbReference type="Proteomes" id="UP000193862">
    <property type="component" value="Unassembled WGS sequence"/>
</dbReference>
<proteinExistence type="inferred from homology"/>
<dbReference type="Gene3D" id="1.10.3720.10">
    <property type="entry name" value="MetI-like"/>
    <property type="match status" value="1"/>
</dbReference>
<evidence type="ECO:0000313" key="10">
    <source>
        <dbReference type="Proteomes" id="UP000193862"/>
    </source>
</evidence>
<dbReference type="GO" id="GO:0055085">
    <property type="term" value="P:transmembrane transport"/>
    <property type="evidence" value="ECO:0007669"/>
    <property type="project" value="InterPro"/>
</dbReference>
<keyword evidence="5 7" id="KW-1133">Transmembrane helix</keyword>
<evidence type="ECO:0000256" key="4">
    <source>
        <dbReference type="ARBA" id="ARBA00022692"/>
    </source>
</evidence>
<name>A0A1Y5T3Q4_9RHOB</name>
<dbReference type="PANTHER" id="PTHR30151:SF20">
    <property type="entry name" value="ABC TRANSPORTER PERMEASE PROTEIN HI_0355-RELATED"/>
    <property type="match status" value="1"/>
</dbReference>
<keyword evidence="6 7" id="KW-0472">Membrane</keyword>
<feature type="transmembrane region" description="Helical" evidence="7">
    <location>
        <begin position="21"/>
        <end position="38"/>
    </location>
</feature>
<feature type="domain" description="ABC transmembrane type-1" evidence="8">
    <location>
        <begin position="67"/>
        <end position="250"/>
    </location>
</feature>
<reference evidence="9 10" key="1">
    <citation type="submission" date="2017-03" db="EMBL/GenBank/DDBJ databases">
        <authorList>
            <person name="Afonso C.L."/>
            <person name="Miller P.J."/>
            <person name="Scott M.A."/>
            <person name="Spackman E."/>
            <person name="Goraichik I."/>
            <person name="Dimitrov K.M."/>
            <person name="Suarez D.L."/>
            <person name="Swayne D.E."/>
        </authorList>
    </citation>
    <scope>NUCLEOTIDE SEQUENCE [LARGE SCALE GENOMIC DNA]</scope>
    <source>
        <strain evidence="9 10">CECT 8620</strain>
    </source>
</reference>
<dbReference type="InterPro" id="IPR035906">
    <property type="entry name" value="MetI-like_sf"/>
</dbReference>
<feature type="transmembrane region" description="Helical" evidence="7">
    <location>
        <begin position="108"/>
        <end position="128"/>
    </location>
</feature>